<dbReference type="Proteomes" id="UP000619743">
    <property type="component" value="Unassembled WGS sequence"/>
</dbReference>
<dbReference type="EMBL" id="BMDX01000019">
    <property type="protein sequence ID" value="GGA86062.1"/>
    <property type="molecule type" value="Genomic_DNA"/>
</dbReference>
<organism evidence="2 3">
    <name type="scientific">Neiella marina</name>
    <dbReference type="NCBI Taxonomy" id="508461"/>
    <lineage>
        <taxon>Bacteria</taxon>
        <taxon>Pseudomonadati</taxon>
        <taxon>Pseudomonadota</taxon>
        <taxon>Gammaproteobacteria</taxon>
        <taxon>Alteromonadales</taxon>
        <taxon>Echinimonadaceae</taxon>
        <taxon>Neiella</taxon>
    </lineage>
</organism>
<dbReference type="RefSeq" id="WP_087506995.1">
    <property type="nucleotide sequence ID" value="NZ_BMDX01000019.1"/>
</dbReference>
<evidence type="ECO:0008006" key="4">
    <source>
        <dbReference type="Google" id="ProtNLM"/>
    </source>
</evidence>
<keyword evidence="1" id="KW-0472">Membrane</keyword>
<reference evidence="3" key="1">
    <citation type="journal article" date="2019" name="Int. J. Syst. Evol. Microbiol.">
        <title>The Global Catalogue of Microorganisms (GCM) 10K type strain sequencing project: providing services to taxonomists for standard genome sequencing and annotation.</title>
        <authorList>
            <consortium name="The Broad Institute Genomics Platform"/>
            <consortium name="The Broad Institute Genome Sequencing Center for Infectious Disease"/>
            <person name="Wu L."/>
            <person name="Ma J."/>
        </authorList>
    </citation>
    <scope>NUCLEOTIDE SEQUENCE [LARGE SCALE GENOMIC DNA]</scope>
    <source>
        <strain evidence="3">CGMCC 1.10130</strain>
    </source>
</reference>
<proteinExistence type="predicted"/>
<sequence>MSQLESVIWHVLGYAAMPTIFIFGFIGVAIGCLLLLNWMGVETIDTDA</sequence>
<protein>
    <recommendedName>
        <fullName evidence="4">TIGR02808 family protein</fullName>
    </recommendedName>
</protein>
<dbReference type="NCBIfam" id="TIGR02808">
    <property type="entry name" value="short_TIGR02808"/>
    <property type="match status" value="1"/>
</dbReference>
<feature type="transmembrane region" description="Helical" evidence="1">
    <location>
        <begin position="12"/>
        <end position="36"/>
    </location>
</feature>
<name>A0A8J2U8D7_9GAMM</name>
<gene>
    <name evidence="2" type="ORF">GCM10011369_30130</name>
</gene>
<dbReference type="Pfam" id="PF09574">
    <property type="entry name" value="DUF2374"/>
    <property type="match status" value="1"/>
</dbReference>
<evidence type="ECO:0000256" key="1">
    <source>
        <dbReference type="SAM" id="Phobius"/>
    </source>
</evidence>
<dbReference type="InterPro" id="IPR014175">
    <property type="entry name" value="CHP02808"/>
</dbReference>
<evidence type="ECO:0000313" key="2">
    <source>
        <dbReference type="EMBL" id="GGA86062.1"/>
    </source>
</evidence>
<dbReference type="AlphaFoldDB" id="A0A8J2U8D7"/>
<keyword evidence="1" id="KW-0812">Transmembrane</keyword>
<keyword evidence="3" id="KW-1185">Reference proteome</keyword>
<evidence type="ECO:0000313" key="3">
    <source>
        <dbReference type="Proteomes" id="UP000619743"/>
    </source>
</evidence>
<accession>A0A8J2U8D7</accession>
<keyword evidence="1" id="KW-1133">Transmembrane helix</keyword>
<comment type="caution">
    <text evidence="2">The sequence shown here is derived from an EMBL/GenBank/DDBJ whole genome shotgun (WGS) entry which is preliminary data.</text>
</comment>